<dbReference type="RefSeq" id="WP_142505738.1">
    <property type="nucleotide sequence ID" value="NZ_FXTI01000006.1"/>
</dbReference>
<evidence type="ECO:0000313" key="6">
    <source>
        <dbReference type="EMBL" id="SMO73430.1"/>
    </source>
</evidence>
<reference evidence="6 7" key="1">
    <citation type="submission" date="2017-05" db="EMBL/GenBank/DDBJ databases">
        <authorList>
            <person name="Varghese N."/>
            <person name="Submissions S."/>
        </authorList>
    </citation>
    <scope>NUCLEOTIDE SEQUENCE [LARGE SCALE GENOMIC DNA]</scope>
    <source>
        <strain evidence="6 7">DSM 45474</strain>
    </source>
</reference>
<evidence type="ECO:0000256" key="3">
    <source>
        <dbReference type="ARBA" id="ARBA00022840"/>
    </source>
</evidence>
<keyword evidence="3 6" id="KW-0067">ATP-binding</keyword>
<name>A0A521DR76_9BACL</name>
<evidence type="ECO:0000256" key="1">
    <source>
        <dbReference type="ARBA" id="ARBA00022448"/>
    </source>
</evidence>
<feature type="domain" description="ABC transporter" evidence="5">
    <location>
        <begin position="2"/>
        <end position="238"/>
    </location>
</feature>
<dbReference type="SMART" id="SM00382">
    <property type="entry name" value="AAA"/>
    <property type="match status" value="1"/>
</dbReference>
<keyword evidence="2" id="KW-0547">Nucleotide-binding</keyword>
<evidence type="ECO:0000313" key="7">
    <source>
        <dbReference type="Proteomes" id="UP000315636"/>
    </source>
</evidence>
<organism evidence="6 7">
    <name type="scientific">Melghirimyces algeriensis</name>
    <dbReference type="NCBI Taxonomy" id="910412"/>
    <lineage>
        <taxon>Bacteria</taxon>
        <taxon>Bacillati</taxon>
        <taxon>Bacillota</taxon>
        <taxon>Bacilli</taxon>
        <taxon>Bacillales</taxon>
        <taxon>Thermoactinomycetaceae</taxon>
        <taxon>Melghirimyces</taxon>
    </lineage>
</organism>
<dbReference type="EMBL" id="FXTI01000006">
    <property type="protein sequence ID" value="SMO73430.1"/>
    <property type="molecule type" value="Genomic_DNA"/>
</dbReference>
<dbReference type="PANTHER" id="PTHR42794:SF1">
    <property type="entry name" value="HEMIN IMPORT ATP-BINDING PROTEIN HMUV"/>
    <property type="match status" value="1"/>
</dbReference>
<evidence type="ECO:0000256" key="2">
    <source>
        <dbReference type="ARBA" id="ARBA00022741"/>
    </source>
</evidence>
<keyword evidence="7" id="KW-1185">Reference proteome</keyword>
<protein>
    <submittedName>
        <fullName evidence="6">Iron complex transport system ATP-binding protein</fullName>
    </submittedName>
</protein>
<dbReference type="InterPro" id="IPR003439">
    <property type="entry name" value="ABC_transporter-like_ATP-bd"/>
</dbReference>
<dbReference type="PANTHER" id="PTHR42794">
    <property type="entry name" value="HEMIN IMPORT ATP-BINDING PROTEIN HMUV"/>
    <property type="match status" value="1"/>
</dbReference>
<gene>
    <name evidence="6" type="ORF">SAMN06264849_106161</name>
</gene>
<evidence type="ECO:0000256" key="4">
    <source>
        <dbReference type="ARBA" id="ARBA00022967"/>
    </source>
</evidence>
<keyword evidence="1" id="KW-0813">Transport</keyword>
<dbReference type="CDD" id="cd03214">
    <property type="entry name" value="ABC_Iron-Siderophores_B12_Hemin"/>
    <property type="match status" value="1"/>
</dbReference>
<dbReference type="InterPro" id="IPR027417">
    <property type="entry name" value="P-loop_NTPase"/>
</dbReference>
<dbReference type="Proteomes" id="UP000315636">
    <property type="component" value="Unassembled WGS sequence"/>
</dbReference>
<proteinExistence type="predicted"/>
<dbReference type="SUPFAM" id="SSF52540">
    <property type="entry name" value="P-loop containing nucleoside triphosphate hydrolases"/>
    <property type="match status" value="1"/>
</dbReference>
<dbReference type="AlphaFoldDB" id="A0A521DR76"/>
<dbReference type="NCBIfam" id="NF010068">
    <property type="entry name" value="PRK13548.1"/>
    <property type="match status" value="1"/>
</dbReference>
<evidence type="ECO:0000259" key="5">
    <source>
        <dbReference type="PROSITE" id="PS50893"/>
    </source>
</evidence>
<accession>A0A521DR76</accession>
<keyword evidence="4" id="KW-1278">Translocase</keyword>
<dbReference type="OrthoDB" id="9787851at2"/>
<dbReference type="Gene3D" id="3.40.50.300">
    <property type="entry name" value="P-loop containing nucleotide triphosphate hydrolases"/>
    <property type="match status" value="1"/>
</dbReference>
<sequence length="274" mass="30610">MLEVENLKKSYHGQTILQGLEFTVAAGEMMGVIGPNGSGKTTLVRLLSNETEPDEGEVYLDGRLISQWSGRQRALRLAVLPQEGLPAVPFTVEEVIATGRHPHQGWWPWSGRMDQKVVERVMKQTGLLSKRDRRIDRLSGGERQLVALAKAMVQEPNVLILDEPTTYLDIAHQVAVLDQIQQWRNQEELAVLVVLHDLNLASQYCDRLLLIKEGVQVAEGTPTEVLTAERIHDVYGIIPQIIRHPVTQLPQVLLCPSEHGTSLESVSLSYGILR</sequence>
<dbReference type="GO" id="GO:0016887">
    <property type="term" value="F:ATP hydrolysis activity"/>
    <property type="evidence" value="ECO:0007669"/>
    <property type="project" value="InterPro"/>
</dbReference>
<dbReference type="FunFam" id="3.40.50.300:FF:000134">
    <property type="entry name" value="Iron-enterobactin ABC transporter ATP-binding protein"/>
    <property type="match status" value="1"/>
</dbReference>
<dbReference type="InterPro" id="IPR017871">
    <property type="entry name" value="ABC_transporter-like_CS"/>
</dbReference>
<dbReference type="PROSITE" id="PS00211">
    <property type="entry name" value="ABC_TRANSPORTER_1"/>
    <property type="match status" value="1"/>
</dbReference>
<dbReference type="InterPro" id="IPR003593">
    <property type="entry name" value="AAA+_ATPase"/>
</dbReference>
<dbReference type="GO" id="GO:0005524">
    <property type="term" value="F:ATP binding"/>
    <property type="evidence" value="ECO:0007669"/>
    <property type="project" value="UniProtKB-KW"/>
</dbReference>
<dbReference type="PROSITE" id="PS50893">
    <property type="entry name" value="ABC_TRANSPORTER_2"/>
    <property type="match status" value="1"/>
</dbReference>
<dbReference type="Pfam" id="PF00005">
    <property type="entry name" value="ABC_tran"/>
    <property type="match status" value="1"/>
</dbReference>